<dbReference type="InterPro" id="IPR022742">
    <property type="entry name" value="Hydrolase_4"/>
</dbReference>
<organism evidence="3 4">
    <name type="scientific">Punica granatum</name>
    <name type="common">Pomegranate</name>
    <dbReference type="NCBI Taxonomy" id="22663"/>
    <lineage>
        <taxon>Eukaryota</taxon>
        <taxon>Viridiplantae</taxon>
        <taxon>Streptophyta</taxon>
        <taxon>Embryophyta</taxon>
        <taxon>Tracheophyta</taxon>
        <taxon>Spermatophyta</taxon>
        <taxon>Magnoliopsida</taxon>
        <taxon>eudicotyledons</taxon>
        <taxon>Gunneridae</taxon>
        <taxon>Pentapetalae</taxon>
        <taxon>rosids</taxon>
        <taxon>malvids</taxon>
        <taxon>Myrtales</taxon>
        <taxon>Lythraceae</taxon>
        <taxon>Punica</taxon>
    </lineage>
</organism>
<dbReference type="GeneID" id="116188372"/>
<dbReference type="Proteomes" id="UP000515151">
    <property type="component" value="Chromosome 8"/>
</dbReference>
<gene>
    <name evidence="4" type="primary">LOC116188372</name>
</gene>
<name>A0A6P8BT92_PUNGR</name>
<dbReference type="InterPro" id="IPR029058">
    <property type="entry name" value="AB_hydrolase_fold"/>
</dbReference>
<reference evidence="4" key="2">
    <citation type="submission" date="2025-08" db="UniProtKB">
        <authorList>
            <consortium name="RefSeq"/>
        </authorList>
    </citation>
    <scope>IDENTIFICATION</scope>
    <source>
        <tissue evidence="4">Leaf</tissue>
    </source>
</reference>
<evidence type="ECO:0000256" key="1">
    <source>
        <dbReference type="SAM" id="MobiDB-lite"/>
    </source>
</evidence>
<protein>
    <submittedName>
        <fullName evidence="4">Uncharacterized protein LOC116188372</fullName>
    </submittedName>
</protein>
<dbReference type="RefSeq" id="XP_031373539.1">
    <property type="nucleotide sequence ID" value="XM_031517679.1"/>
</dbReference>
<proteinExistence type="predicted"/>
<dbReference type="PANTHER" id="PTHR11614">
    <property type="entry name" value="PHOSPHOLIPASE-RELATED"/>
    <property type="match status" value="1"/>
</dbReference>
<accession>A0A6P8BT92</accession>
<dbReference type="Pfam" id="PF12146">
    <property type="entry name" value="Hydrolase_4"/>
    <property type="match status" value="1"/>
</dbReference>
<feature type="region of interest" description="Disordered" evidence="1">
    <location>
        <begin position="118"/>
        <end position="142"/>
    </location>
</feature>
<feature type="domain" description="Serine aminopeptidase S33" evidence="2">
    <location>
        <begin position="215"/>
        <end position="452"/>
    </location>
</feature>
<evidence type="ECO:0000313" key="3">
    <source>
        <dbReference type="Proteomes" id="UP000515151"/>
    </source>
</evidence>
<dbReference type="OrthoDB" id="2498029at2759"/>
<evidence type="ECO:0000259" key="2">
    <source>
        <dbReference type="Pfam" id="PF12146"/>
    </source>
</evidence>
<dbReference type="FunFam" id="3.40.50.1820:FF:000117">
    <property type="entry name" value="Monoglyceride lipase, putative"/>
    <property type="match status" value="1"/>
</dbReference>
<reference evidence="3" key="1">
    <citation type="journal article" date="2020" name="Plant Biotechnol. J.">
        <title>The pomegranate (Punica granatum L.) draft genome dissects genetic divergence between soft- and hard-seeded cultivars.</title>
        <authorList>
            <person name="Luo X."/>
            <person name="Li H."/>
            <person name="Wu Z."/>
            <person name="Yao W."/>
            <person name="Zhao P."/>
            <person name="Cao D."/>
            <person name="Yu H."/>
            <person name="Li K."/>
            <person name="Poudel K."/>
            <person name="Zhao D."/>
            <person name="Zhang F."/>
            <person name="Xia X."/>
            <person name="Chen L."/>
            <person name="Wang Q."/>
            <person name="Jing D."/>
            <person name="Cao S."/>
        </authorList>
    </citation>
    <scope>NUCLEOTIDE SEQUENCE [LARGE SCALE GENOMIC DNA]</scope>
    <source>
        <strain evidence="3">cv. Tunisia</strain>
    </source>
</reference>
<evidence type="ECO:0000313" key="4">
    <source>
        <dbReference type="RefSeq" id="XP_031373539.1"/>
    </source>
</evidence>
<dbReference type="SUPFAM" id="SSF53474">
    <property type="entry name" value="alpha/beta-Hydrolases"/>
    <property type="match status" value="1"/>
</dbReference>
<keyword evidence="3" id="KW-1185">Reference proteome</keyword>
<dbReference type="Gene3D" id="3.40.50.1820">
    <property type="entry name" value="alpha/beta hydrolase"/>
    <property type="match status" value="1"/>
</dbReference>
<dbReference type="AlphaFoldDB" id="A0A6P8BT92"/>
<sequence length="470" mass="51154">MFVVKPARGTSTLIRTNNQIPSLPQFTAKISSYSPTRSQQSFGVDKGVSLLEVPPTPVMAVEARSSSASSTLILTSGASGRISALFSVRAMRSLMMLIHAFILLLLMPFRGRPKRASASSGVVDKATGAPDEKKQAEGSGGIAWRPGSSAVVRVPTRWWKAAAAAVDQEVATRRALAKRRVIQEDDDKNCAREFSLFNTSHTLFTQSWTPLNVKIRGLVVLLHGLNEHSGRYSDFAKKLNANGFKVYGMDWIGHGGSDGLHAYVHSLDIAVNDLKLFLEKVLADNPGLPCFCFGHSTGAAIILKAALDPKIEARLAGLVLTSPAVGVQPSHPIYAVLAPIVSFFFPRYQVGAANKKGMPVSRDPSALVAKYSDPLVYTGSIRVRTGYEILRIASFLQRNITQLRVPFLVLHGTADNVTDPEGSLKLYEEASSADKTIRLFEGYLHDLLFEPEKEAIAADIIQWLNSRVQN</sequence>
<dbReference type="InterPro" id="IPR051044">
    <property type="entry name" value="MAG_DAG_Lipase"/>
</dbReference>